<gene>
    <name evidence="1" type="ORF">T10_12740</name>
</gene>
<keyword evidence="2" id="KW-1185">Reference proteome</keyword>
<comment type="caution">
    <text evidence="1">The sequence shown here is derived from an EMBL/GenBank/DDBJ whole genome shotgun (WGS) entry which is preliminary data.</text>
</comment>
<reference evidence="1 2" key="1">
    <citation type="submission" date="2015-01" db="EMBL/GenBank/DDBJ databases">
        <title>Evolution of Trichinella species and genotypes.</title>
        <authorList>
            <person name="Korhonen P.K."/>
            <person name="Edoardo P."/>
            <person name="Giuseppe L.R."/>
            <person name="Gasser R.B."/>
        </authorList>
    </citation>
    <scope>NUCLEOTIDE SEQUENCE [LARGE SCALE GENOMIC DNA]</scope>
    <source>
        <strain evidence="1">ISS1980</strain>
    </source>
</reference>
<proteinExistence type="predicted"/>
<evidence type="ECO:0000313" key="2">
    <source>
        <dbReference type="Proteomes" id="UP000054843"/>
    </source>
</evidence>
<dbReference type="Proteomes" id="UP000054843">
    <property type="component" value="Unassembled WGS sequence"/>
</dbReference>
<dbReference type="EMBL" id="JYDO01000162">
    <property type="protein sequence ID" value="KRZ68527.1"/>
    <property type="molecule type" value="Genomic_DNA"/>
</dbReference>
<sequence>MINLDLMYNVILMIYNRESYSLLEKVNMQANYIKEQNTRLTCKMFSFRYFYKENIIYVYENIIDDKMAKKHY</sequence>
<evidence type="ECO:0000313" key="1">
    <source>
        <dbReference type="EMBL" id="KRZ68527.1"/>
    </source>
</evidence>
<protein>
    <submittedName>
        <fullName evidence="1">Uncharacterized protein</fullName>
    </submittedName>
</protein>
<accession>A0A0V1MAA4</accession>
<organism evidence="1 2">
    <name type="scientific">Trichinella papuae</name>
    <dbReference type="NCBI Taxonomy" id="268474"/>
    <lineage>
        <taxon>Eukaryota</taxon>
        <taxon>Metazoa</taxon>
        <taxon>Ecdysozoa</taxon>
        <taxon>Nematoda</taxon>
        <taxon>Enoplea</taxon>
        <taxon>Dorylaimia</taxon>
        <taxon>Trichinellida</taxon>
        <taxon>Trichinellidae</taxon>
        <taxon>Trichinella</taxon>
    </lineage>
</organism>
<name>A0A0V1MAA4_9BILA</name>
<dbReference type="AlphaFoldDB" id="A0A0V1MAA4"/>